<evidence type="ECO:0000313" key="3">
    <source>
        <dbReference type="Proteomes" id="UP000479710"/>
    </source>
</evidence>
<protein>
    <submittedName>
        <fullName evidence="2">Uncharacterized protein</fullName>
    </submittedName>
</protein>
<keyword evidence="3" id="KW-1185">Reference proteome</keyword>
<dbReference type="AlphaFoldDB" id="A0A6G1CDE3"/>
<gene>
    <name evidence="2" type="ORF">E2562_001836</name>
</gene>
<reference evidence="2 3" key="1">
    <citation type="submission" date="2019-11" db="EMBL/GenBank/DDBJ databases">
        <title>Whole genome sequence of Oryza granulata.</title>
        <authorList>
            <person name="Li W."/>
        </authorList>
    </citation>
    <scope>NUCLEOTIDE SEQUENCE [LARGE SCALE GENOMIC DNA]</scope>
    <source>
        <strain evidence="3">cv. Menghai</strain>
        <tissue evidence="2">Leaf</tissue>
    </source>
</reference>
<dbReference type="EMBL" id="SPHZ02000009">
    <property type="protein sequence ID" value="KAF0898192.1"/>
    <property type="molecule type" value="Genomic_DNA"/>
</dbReference>
<accession>A0A6G1CDE3</accession>
<dbReference type="Proteomes" id="UP000479710">
    <property type="component" value="Unassembled WGS sequence"/>
</dbReference>
<name>A0A6G1CDE3_9ORYZ</name>
<evidence type="ECO:0000256" key="1">
    <source>
        <dbReference type="SAM" id="MobiDB-lite"/>
    </source>
</evidence>
<feature type="region of interest" description="Disordered" evidence="1">
    <location>
        <begin position="1"/>
        <end position="71"/>
    </location>
</feature>
<sequence length="71" mass="7423">MAGDGHGEASGGRRVSSRSSFTHVLPSSPFYWSRAATRRRRRPRAGPPDLAGGSQEGRRATAGGGQEGNEG</sequence>
<proteinExistence type="predicted"/>
<evidence type="ECO:0000313" key="2">
    <source>
        <dbReference type="EMBL" id="KAF0898192.1"/>
    </source>
</evidence>
<feature type="compositionally biased region" description="Gly residues" evidence="1">
    <location>
        <begin position="62"/>
        <end position="71"/>
    </location>
</feature>
<comment type="caution">
    <text evidence="2">The sequence shown here is derived from an EMBL/GenBank/DDBJ whole genome shotgun (WGS) entry which is preliminary data.</text>
</comment>
<organism evidence="2 3">
    <name type="scientific">Oryza meyeriana var. granulata</name>
    <dbReference type="NCBI Taxonomy" id="110450"/>
    <lineage>
        <taxon>Eukaryota</taxon>
        <taxon>Viridiplantae</taxon>
        <taxon>Streptophyta</taxon>
        <taxon>Embryophyta</taxon>
        <taxon>Tracheophyta</taxon>
        <taxon>Spermatophyta</taxon>
        <taxon>Magnoliopsida</taxon>
        <taxon>Liliopsida</taxon>
        <taxon>Poales</taxon>
        <taxon>Poaceae</taxon>
        <taxon>BOP clade</taxon>
        <taxon>Oryzoideae</taxon>
        <taxon>Oryzeae</taxon>
        <taxon>Oryzinae</taxon>
        <taxon>Oryza</taxon>
        <taxon>Oryza meyeriana</taxon>
    </lineage>
</organism>